<dbReference type="EMBL" id="JACJIA010000016">
    <property type="protein sequence ID" value="MBA8956562.1"/>
    <property type="molecule type" value="Genomic_DNA"/>
</dbReference>
<dbReference type="Pfam" id="PF03432">
    <property type="entry name" value="Relaxase"/>
    <property type="match status" value="1"/>
</dbReference>
<dbReference type="InterPro" id="IPR005094">
    <property type="entry name" value="Endonuclease_MobA/VirD2"/>
</dbReference>
<evidence type="ECO:0000259" key="2">
    <source>
        <dbReference type="Pfam" id="PF03432"/>
    </source>
</evidence>
<gene>
    <name evidence="3" type="ORF">HNR61_008245</name>
</gene>
<name>A0A7W3QRF2_ACTNM</name>
<evidence type="ECO:0000256" key="1">
    <source>
        <dbReference type="SAM" id="MobiDB-lite"/>
    </source>
</evidence>
<keyword evidence="4" id="KW-1185">Reference proteome</keyword>
<feature type="region of interest" description="Disordered" evidence="1">
    <location>
        <begin position="280"/>
        <end position="301"/>
    </location>
</feature>
<dbReference type="Proteomes" id="UP000572680">
    <property type="component" value="Unassembled WGS sequence"/>
</dbReference>
<dbReference type="AlphaFoldDB" id="A0A7W3QRF2"/>
<feature type="compositionally biased region" description="Polar residues" evidence="1">
    <location>
        <begin position="292"/>
        <end position="301"/>
    </location>
</feature>
<protein>
    <recommendedName>
        <fullName evidence="2">MobA/VirD2-like nuclease domain-containing protein</fullName>
    </recommendedName>
</protein>
<sequence>MIGKIRRGKRVEGLLRYLFGPGTDGQHRNAHIVAGFATPAELEPLAHPNGGRDLRRLQALLNQPVTLLGDRNYDKPVWHLSLRAAPEDPILTDAQWAHIAAEAMDRVGLAPDGDPDGVRWIAVRHADDHIHLVATLARTDGLRPEVWNDGYRVREACLAVEERFGLRRTAPADRTAARRAARGEHEKAHRAGQPRDPRSELRRRVQTAAAAARTESEFFHLLRDDGLLVRLRHSQRQPAQVTGYAVALPEYRTAAGRAVWYGGGKLAADLTLPKLRHRWTNGTPGTGPPRPAQQTITGRGLSDQTARAYLRTALRHAADRSRNATEFFAALEQAGILVRPRYSHRHPDQITGYAVTLPDHHDTDGAARWYSGAKLAPGLSWTALCRHWNGDTGTRDQPPDLTLDERRAIYEDAARAAAFATAQIRCHTVTSPHLARDACWAAADTLRSAAHATGNRHLHQAADAYDRAARAPYGRIPTPTPAGNSLRITARLLALTRTSGSPALNLVTALAAALLTLVDAIGDLHRVHHHEPQAHAAMKAARHLADLTANPQPWLAAQPPKPEPVALAMADFPVPWTPAAPASRIGPHRTPRPGPPERRKPAR</sequence>
<evidence type="ECO:0000313" key="4">
    <source>
        <dbReference type="Proteomes" id="UP000572680"/>
    </source>
</evidence>
<feature type="domain" description="MobA/VirD2-like nuclease" evidence="2">
    <location>
        <begin position="71"/>
        <end position="166"/>
    </location>
</feature>
<organism evidence="3 4">
    <name type="scientific">Actinomadura namibiensis</name>
    <dbReference type="NCBI Taxonomy" id="182080"/>
    <lineage>
        <taxon>Bacteria</taxon>
        <taxon>Bacillati</taxon>
        <taxon>Actinomycetota</taxon>
        <taxon>Actinomycetes</taxon>
        <taxon>Streptosporangiales</taxon>
        <taxon>Thermomonosporaceae</taxon>
        <taxon>Actinomadura</taxon>
    </lineage>
</organism>
<accession>A0A7W3QRF2</accession>
<feature type="compositionally biased region" description="Basic and acidic residues" evidence="1">
    <location>
        <begin position="181"/>
        <end position="203"/>
    </location>
</feature>
<dbReference type="RefSeq" id="WP_182848462.1">
    <property type="nucleotide sequence ID" value="NZ_BAAALP010000060.1"/>
</dbReference>
<reference evidence="3 4" key="1">
    <citation type="submission" date="2020-08" db="EMBL/GenBank/DDBJ databases">
        <title>Genomic Encyclopedia of Type Strains, Phase IV (KMG-IV): sequencing the most valuable type-strain genomes for metagenomic binning, comparative biology and taxonomic classification.</title>
        <authorList>
            <person name="Goeker M."/>
        </authorList>
    </citation>
    <scope>NUCLEOTIDE SEQUENCE [LARGE SCALE GENOMIC DNA]</scope>
    <source>
        <strain evidence="3 4">DSM 44197</strain>
    </source>
</reference>
<comment type="caution">
    <text evidence="3">The sequence shown here is derived from an EMBL/GenBank/DDBJ whole genome shotgun (WGS) entry which is preliminary data.</text>
</comment>
<feature type="region of interest" description="Disordered" evidence="1">
    <location>
        <begin position="171"/>
        <end position="205"/>
    </location>
</feature>
<evidence type="ECO:0000313" key="3">
    <source>
        <dbReference type="EMBL" id="MBA8956562.1"/>
    </source>
</evidence>
<feature type="region of interest" description="Disordered" evidence="1">
    <location>
        <begin position="578"/>
        <end position="603"/>
    </location>
</feature>
<proteinExistence type="predicted"/>